<evidence type="ECO:0008006" key="4">
    <source>
        <dbReference type="Google" id="ProtNLM"/>
    </source>
</evidence>
<evidence type="ECO:0000256" key="1">
    <source>
        <dbReference type="SAM" id="SignalP"/>
    </source>
</evidence>
<evidence type="ECO:0000313" key="3">
    <source>
        <dbReference type="Proteomes" id="UP000273811"/>
    </source>
</evidence>
<dbReference type="AlphaFoldDB" id="A0A443ILU2"/>
<keyword evidence="1" id="KW-0732">Signal</keyword>
<feature type="signal peptide" evidence="1">
    <location>
        <begin position="1"/>
        <end position="22"/>
    </location>
</feature>
<dbReference type="RefSeq" id="WP_120074733.1">
    <property type="nucleotide sequence ID" value="NZ_CP126113.1"/>
</dbReference>
<dbReference type="Proteomes" id="UP000273811">
    <property type="component" value="Unassembled WGS sequence"/>
</dbReference>
<dbReference type="GeneID" id="56392997"/>
<accession>A0A443ILU2</accession>
<evidence type="ECO:0000313" key="2">
    <source>
        <dbReference type="EMBL" id="RWR06506.1"/>
    </source>
</evidence>
<protein>
    <recommendedName>
        <fullName evidence="4">Lipoprotein</fullName>
    </recommendedName>
</protein>
<feature type="chain" id="PRO_5038895342" description="Lipoprotein" evidence="1">
    <location>
        <begin position="23"/>
        <end position="116"/>
    </location>
</feature>
<dbReference type="OrthoDB" id="3010355at2"/>
<sequence length="116" mass="12694">MNIKKKWIVGVLLAFVIMNLSACGGSSKWLGTYGGTSTSGSKIEITINKNGSVIYKKDGKESEGEWTENENSINLDFDGEVSSASEPLIVTLSSDEQSITVESMNSGWNPDHYQRR</sequence>
<organism evidence="2 3">
    <name type="scientific">Siminovitchia fortis</name>
    <dbReference type="NCBI Taxonomy" id="254758"/>
    <lineage>
        <taxon>Bacteria</taxon>
        <taxon>Bacillati</taxon>
        <taxon>Bacillota</taxon>
        <taxon>Bacilli</taxon>
        <taxon>Bacillales</taxon>
        <taxon>Bacillaceae</taxon>
        <taxon>Siminovitchia</taxon>
    </lineage>
</organism>
<dbReference type="EMBL" id="QYTU02000035">
    <property type="protein sequence ID" value="RWR06506.1"/>
    <property type="molecule type" value="Genomic_DNA"/>
</dbReference>
<gene>
    <name evidence="2" type="ORF">D4N35_013990</name>
</gene>
<keyword evidence="3" id="KW-1185">Reference proteome</keyword>
<proteinExistence type="predicted"/>
<reference evidence="2" key="1">
    <citation type="submission" date="2018-12" db="EMBL/GenBank/DDBJ databases">
        <authorList>
            <person name="Sun L."/>
            <person name="Chen Z."/>
        </authorList>
    </citation>
    <scope>NUCLEOTIDE SEQUENCE [LARGE SCALE GENOMIC DNA]</scope>
    <source>
        <strain evidence="2">DSM 16012</strain>
    </source>
</reference>
<name>A0A443ILU2_9BACI</name>
<comment type="caution">
    <text evidence="2">The sequence shown here is derived from an EMBL/GenBank/DDBJ whole genome shotgun (WGS) entry which is preliminary data.</text>
</comment>